<name>A0A0A9HLK9_ARUDO</name>
<sequence length="163" mass="17656">MLAFNDKNVPVKPAESAGFVHQVKPLVPTERFGTNMLSDQSSNSYGSSDFGWDDETMTSEYTSVFAPRNAMAAYDEPAYLQGGASKRMKNNYGVAVPQGNVAPNLTQDMSGFNPEMKYLPLPYVESTSDGSMDSLLQNDVTQDGASNGDLWSLDELLMAAGAY</sequence>
<reference evidence="1" key="2">
    <citation type="journal article" date="2015" name="Data Brief">
        <title>Shoot transcriptome of the giant reed, Arundo donax.</title>
        <authorList>
            <person name="Barrero R.A."/>
            <person name="Guerrero F.D."/>
            <person name="Moolhuijzen P."/>
            <person name="Goolsby J.A."/>
            <person name="Tidwell J."/>
            <person name="Bellgard S.E."/>
            <person name="Bellgard M.I."/>
        </authorList>
    </citation>
    <scope>NUCLEOTIDE SEQUENCE</scope>
    <source>
        <tissue evidence="1">Shoot tissue taken approximately 20 cm above the soil surface</tissue>
    </source>
</reference>
<organism evidence="1">
    <name type="scientific">Arundo donax</name>
    <name type="common">Giant reed</name>
    <name type="synonym">Donax arundinaceus</name>
    <dbReference type="NCBI Taxonomy" id="35708"/>
    <lineage>
        <taxon>Eukaryota</taxon>
        <taxon>Viridiplantae</taxon>
        <taxon>Streptophyta</taxon>
        <taxon>Embryophyta</taxon>
        <taxon>Tracheophyta</taxon>
        <taxon>Spermatophyta</taxon>
        <taxon>Magnoliopsida</taxon>
        <taxon>Liliopsida</taxon>
        <taxon>Poales</taxon>
        <taxon>Poaceae</taxon>
        <taxon>PACMAD clade</taxon>
        <taxon>Arundinoideae</taxon>
        <taxon>Arundineae</taxon>
        <taxon>Arundo</taxon>
    </lineage>
</organism>
<proteinExistence type="predicted"/>
<evidence type="ECO:0000313" key="1">
    <source>
        <dbReference type="EMBL" id="JAE33793.1"/>
    </source>
</evidence>
<dbReference type="EMBL" id="GBRH01164103">
    <property type="protein sequence ID" value="JAE33793.1"/>
    <property type="molecule type" value="Transcribed_RNA"/>
</dbReference>
<accession>A0A0A9HLK9</accession>
<dbReference type="AlphaFoldDB" id="A0A0A9HLK9"/>
<reference evidence="1" key="1">
    <citation type="submission" date="2014-09" db="EMBL/GenBank/DDBJ databases">
        <authorList>
            <person name="Magalhaes I.L.F."/>
            <person name="Oliveira U."/>
            <person name="Santos F.R."/>
            <person name="Vidigal T.H.D.A."/>
            <person name="Brescovit A.D."/>
            <person name="Santos A.J."/>
        </authorList>
    </citation>
    <scope>NUCLEOTIDE SEQUENCE</scope>
    <source>
        <tissue evidence="1">Shoot tissue taken approximately 20 cm above the soil surface</tissue>
    </source>
</reference>
<protein>
    <submittedName>
        <fullName evidence="1">Uncharacterized protein</fullName>
    </submittedName>
</protein>